<evidence type="ECO:0000313" key="5">
    <source>
        <dbReference type="Proteomes" id="UP000054854"/>
    </source>
</evidence>
<dbReference type="GO" id="GO:0016887">
    <property type="term" value="F:ATP hydrolysis activity"/>
    <property type="evidence" value="ECO:0007669"/>
    <property type="project" value="InterPro"/>
</dbReference>
<dbReference type="STRING" id="28085.Lcin_1488"/>
<evidence type="ECO:0000313" key="3">
    <source>
        <dbReference type="EMBL" id="KTC88331.1"/>
    </source>
</evidence>
<evidence type="ECO:0000259" key="2">
    <source>
        <dbReference type="Pfam" id="PF00005"/>
    </source>
</evidence>
<dbReference type="InterPro" id="IPR027417">
    <property type="entry name" value="P-loop_NTPase"/>
</dbReference>
<dbReference type="SUPFAM" id="SSF52540">
    <property type="entry name" value="P-loop containing nucleoside triphosphate hydrolases"/>
    <property type="match status" value="1"/>
</dbReference>
<evidence type="ECO:0000313" key="6">
    <source>
        <dbReference type="Proteomes" id="UP000255316"/>
    </source>
</evidence>
<accession>A0A378KMV6</accession>
<evidence type="ECO:0000256" key="1">
    <source>
        <dbReference type="ARBA" id="ARBA00022448"/>
    </source>
</evidence>
<dbReference type="EMBL" id="UGNX01000002">
    <property type="protein sequence ID" value="STY00476.1"/>
    <property type="molecule type" value="Genomic_DNA"/>
</dbReference>
<keyword evidence="4" id="KW-0547">Nucleotide-binding</keyword>
<dbReference type="InterPro" id="IPR003439">
    <property type="entry name" value="ABC_transporter-like_ATP-bd"/>
</dbReference>
<keyword evidence="4" id="KW-0378">Hydrolase</keyword>
<dbReference type="GO" id="GO:0005524">
    <property type="term" value="F:ATP binding"/>
    <property type="evidence" value="ECO:0007669"/>
    <property type="project" value="UniProtKB-KW"/>
</dbReference>
<dbReference type="Proteomes" id="UP000255316">
    <property type="component" value="Unassembled WGS sequence"/>
</dbReference>
<sequence>MHHKPIQFKDLGLIYPHKICFHEFSGEIHFGERIALIGRNGSGKSTLLKILAGLCSASAGEIKIPQDVLIRAWGAMEQPTDLRTILVF</sequence>
<dbReference type="EC" id="3.6.3.-" evidence="4"/>
<name>A0A378KMV6_9GAMM</name>
<dbReference type="Proteomes" id="UP000054854">
    <property type="component" value="Unassembled WGS sequence"/>
</dbReference>
<evidence type="ECO:0000313" key="4">
    <source>
        <dbReference type="EMBL" id="STY00476.1"/>
    </source>
</evidence>
<dbReference type="PANTHER" id="PTHR42734">
    <property type="entry name" value="METAL TRANSPORT SYSTEM ATP-BINDING PROTEIN TM_0124-RELATED"/>
    <property type="match status" value="1"/>
</dbReference>
<dbReference type="Gene3D" id="3.40.50.300">
    <property type="entry name" value="P-loop containing nucleotide triphosphate hydrolases"/>
    <property type="match status" value="1"/>
</dbReference>
<keyword evidence="5" id="KW-1185">Reference proteome</keyword>
<dbReference type="EMBL" id="LNXX01000016">
    <property type="protein sequence ID" value="KTC88331.1"/>
    <property type="molecule type" value="Genomic_DNA"/>
</dbReference>
<protein>
    <submittedName>
        <fullName evidence="3 4">ABC transporter ATP-binding protein</fullName>
        <ecNumber evidence="4">3.6.3.-</ecNumber>
    </submittedName>
</protein>
<dbReference type="InterPro" id="IPR050153">
    <property type="entry name" value="Metal_Ion_Import_ABC"/>
</dbReference>
<proteinExistence type="predicted"/>
<organism evidence="4 6">
    <name type="scientific">Legionella cincinnatiensis</name>
    <dbReference type="NCBI Taxonomy" id="28085"/>
    <lineage>
        <taxon>Bacteria</taxon>
        <taxon>Pseudomonadati</taxon>
        <taxon>Pseudomonadota</taxon>
        <taxon>Gammaproteobacteria</taxon>
        <taxon>Legionellales</taxon>
        <taxon>Legionellaceae</taxon>
        <taxon>Legionella</taxon>
    </lineage>
</organism>
<dbReference type="AlphaFoldDB" id="A0A378KMV6"/>
<keyword evidence="4" id="KW-0067">ATP-binding</keyword>
<dbReference type="Pfam" id="PF00005">
    <property type="entry name" value="ABC_tran"/>
    <property type="match status" value="1"/>
</dbReference>
<reference evidence="3 5" key="1">
    <citation type="submission" date="2015-11" db="EMBL/GenBank/DDBJ databases">
        <title>Genomic analysis of 38 Legionella species identifies large and diverse effector repertoires.</title>
        <authorList>
            <person name="Burstein D."/>
            <person name="Amaro F."/>
            <person name="Zusman T."/>
            <person name="Lifshitz Z."/>
            <person name="Cohen O."/>
            <person name="Gilbert J.A."/>
            <person name="Pupko T."/>
            <person name="Shuman H.A."/>
            <person name="Segal G."/>
        </authorList>
    </citation>
    <scope>NUCLEOTIDE SEQUENCE [LARGE SCALE GENOMIC DNA]</scope>
    <source>
        <strain evidence="3 5">CDC#72-OH-14</strain>
    </source>
</reference>
<keyword evidence="1" id="KW-0813">Transport</keyword>
<feature type="domain" description="ABC transporter" evidence="2">
    <location>
        <begin position="22"/>
        <end position="67"/>
    </location>
</feature>
<reference evidence="4 6" key="2">
    <citation type="submission" date="2018-06" db="EMBL/GenBank/DDBJ databases">
        <authorList>
            <consortium name="Pathogen Informatics"/>
            <person name="Doyle S."/>
        </authorList>
    </citation>
    <scope>NUCLEOTIDE SEQUENCE [LARGE SCALE GENOMIC DNA]</scope>
    <source>
        <strain evidence="4 6">NCTC12438</strain>
    </source>
</reference>
<gene>
    <name evidence="4" type="primary">uup_3</name>
    <name evidence="3" type="synonym">uup_2</name>
    <name evidence="3" type="ORF">Lcin_1488</name>
    <name evidence="4" type="ORF">NCTC12438_03529</name>
</gene>